<name>A0A4R4TP58_9ACTN</name>
<comment type="caution">
    <text evidence="4">The sequence shown here is derived from an EMBL/GenBank/DDBJ whole genome shotgun (WGS) entry which is preliminary data.</text>
</comment>
<dbReference type="InterPro" id="IPR030678">
    <property type="entry name" value="Peptide/Ni-bd"/>
</dbReference>
<keyword evidence="2" id="KW-0732">Signal</keyword>
<dbReference type="InterPro" id="IPR039424">
    <property type="entry name" value="SBP_5"/>
</dbReference>
<dbReference type="GO" id="GO:0042597">
    <property type="term" value="C:periplasmic space"/>
    <property type="evidence" value="ECO:0007669"/>
    <property type="project" value="UniProtKB-ARBA"/>
</dbReference>
<dbReference type="Proteomes" id="UP000295345">
    <property type="component" value="Unassembled WGS sequence"/>
</dbReference>
<dbReference type="PROSITE" id="PS51257">
    <property type="entry name" value="PROKAR_LIPOPROTEIN"/>
    <property type="match status" value="1"/>
</dbReference>
<feature type="chain" id="PRO_5038568235" evidence="2">
    <location>
        <begin position="24"/>
        <end position="586"/>
    </location>
</feature>
<evidence type="ECO:0000256" key="2">
    <source>
        <dbReference type="SAM" id="SignalP"/>
    </source>
</evidence>
<dbReference type="SUPFAM" id="SSF53850">
    <property type="entry name" value="Periplasmic binding protein-like II"/>
    <property type="match status" value="1"/>
</dbReference>
<feature type="signal peptide" evidence="2">
    <location>
        <begin position="1"/>
        <end position="23"/>
    </location>
</feature>
<reference evidence="4 5" key="1">
    <citation type="submission" date="2019-03" db="EMBL/GenBank/DDBJ databases">
        <title>Draft genome sequences of novel Actinobacteria.</title>
        <authorList>
            <person name="Sahin N."/>
            <person name="Ay H."/>
            <person name="Saygin H."/>
        </authorList>
    </citation>
    <scope>NUCLEOTIDE SEQUENCE [LARGE SCALE GENOMIC DNA]</scope>
    <source>
        <strain evidence="4 5">DSM 41900</strain>
    </source>
</reference>
<evidence type="ECO:0000256" key="1">
    <source>
        <dbReference type="SAM" id="MobiDB-lite"/>
    </source>
</evidence>
<feature type="compositionally biased region" description="Acidic residues" evidence="1">
    <location>
        <begin position="28"/>
        <end position="37"/>
    </location>
</feature>
<dbReference type="InterPro" id="IPR000914">
    <property type="entry name" value="SBP_5_dom"/>
</dbReference>
<dbReference type="PANTHER" id="PTHR30290:SF65">
    <property type="entry name" value="MONOACYL PHOSPHATIDYLINOSITOL TETRAMANNOSIDE-BINDING PROTEIN LPQW-RELATED"/>
    <property type="match status" value="1"/>
</dbReference>
<proteinExistence type="predicted"/>
<dbReference type="OrthoDB" id="7888869at2"/>
<dbReference type="CDD" id="cd08501">
    <property type="entry name" value="PBP2_Lpqw"/>
    <property type="match status" value="1"/>
</dbReference>
<dbReference type="PANTHER" id="PTHR30290">
    <property type="entry name" value="PERIPLASMIC BINDING COMPONENT OF ABC TRANSPORTER"/>
    <property type="match status" value="1"/>
</dbReference>
<dbReference type="AlphaFoldDB" id="A0A4R4TP58"/>
<dbReference type="GO" id="GO:1904680">
    <property type="term" value="F:peptide transmembrane transporter activity"/>
    <property type="evidence" value="ECO:0007669"/>
    <property type="project" value="TreeGrafter"/>
</dbReference>
<evidence type="ECO:0000313" key="4">
    <source>
        <dbReference type="EMBL" id="TDC79897.1"/>
    </source>
</evidence>
<dbReference type="GO" id="GO:0015833">
    <property type="term" value="P:peptide transport"/>
    <property type="evidence" value="ECO:0007669"/>
    <property type="project" value="TreeGrafter"/>
</dbReference>
<feature type="region of interest" description="Disordered" evidence="1">
    <location>
        <begin position="25"/>
        <end position="46"/>
    </location>
</feature>
<dbReference type="Pfam" id="PF00496">
    <property type="entry name" value="SBP_bac_5"/>
    <property type="match status" value="1"/>
</dbReference>
<accession>A0A4R4TP58</accession>
<sequence length="586" mass="62676">MTRFGRTSKIAAALLGGALVLSACGGGSDDESDDTNDESNGGSGGTVTYAMAQPWQSYNNTTAGANTVANGQVMEQVLSGFWTFGDSDGQPIPNEDFGTFEKVSDDPLTVNYTINEAAVWSDGTPIDCDDILLWWTAQSGAFDGLFSAVGTQGVEDTAQPECEPGGKSFTLLYDQPFADWLTASPGHGNTAIQPAHVVSGQGGFASEEEFVAALQGDDPSALEAAAEFYNNGWVIEGALPDAALIPSSGPYVISGYEANQSVTLTANENWWGEPPANDSLVFRTIADEEQVQALQNGEVDIIEPQPTVDIAQQIASASTIESEVGEEYTYEHLDFNFNEGPFADSLALRQAFALCVPYEDLVVNLIQPVVPDAEVKRVRNVAPWDPGYQEAVDASQATIDEFGTTDLAASRALLEAEDAVGTTVRLGTLENQRRLDAGALIEASCEEAGFDVEFEPATDFFDTTGALAENRFDVAMFAWAGSPDRSGWNSTYRTVTECSAEGKGNNNGCYSSPEMDELLDSVLRTSEQSEAIELTAQIEALLWQDMVTIPLYQHPGITAWNGAVGNVIPNPSQNGITWNADQWARS</sequence>
<feature type="domain" description="Solute-binding protein family 5" evidence="3">
    <location>
        <begin position="102"/>
        <end position="485"/>
    </location>
</feature>
<dbReference type="GO" id="GO:0043190">
    <property type="term" value="C:ATP-binding cassette (ABC) transporter complex"/>
    <property type="evidence" value="ECO:0007669"/>
    <property type="project" value="InterPro"/>
</dbReference>
<gene>
    <name evidence="4" type="ORF">E1283_01615</name>
</gene>
<evidence type="ECO:0000259" key="3">
    <source>
        <dbReference type="Pfam" id="PF00496"/>
    </source>
</evidence>
<dbReference type="Gene3D" id="3.40.190.10">
    <property type="entry name" value="Periplasmic binding protein-like II"/>
    <property type="match status" value="1"/>
</dbReference>
<dbReference type="RefSeq" id="WP_132815752.1">
    <property type="nucleotide sequence ID" value="NZ_SMKI01000009.1"/>
</dbReference>
<dbReference type="PIRSF" id="PIRSF002741">
    <property type="entry name" value="MppA"/>
    <property type="match status" value="1"/>
</dbReference>
<keyword evidence="5" id="KW-1185">Reference proteome</keyword>
<organism evidence="4 5">
    <name type="scientific">Streptomyces hainanensis</name>
    <dbReference type="NCBI Taxonomy" id="402648"/>
    <lineage>
        <taxon>Bacteria</taxon>
        <taxon>Bacillati</taxon>
        <taxon>Actinomycetota</taxon>
        <taxon>Actinomycetes</taxon>
        <taxon>Kitasatosporales</taxon>
        <taxon>Streptomycetaceae</taxon>
        <taxon>Streptomyces</taxon>
    </lineage>
</organism>
<dbReference type="EMBL" id="SMKI01000009">
    <property type="protein sequence ID" value="TDC79897.1"/>
    <property type="molecule type" value="Genomic_DNA"/>
</dbReference>
<protein>
    <submittedName>
        <fullName evidence="4">ABC transporter family substrate-binding protein</fullName>
    </submittedName>
</protein>
<evidence type="ECO:0000313" key="5">
    <source>
        <dbReference type="Proteomes" id="UP000295345"/>
    </source>
</evidence>
<dbReference type="Gene3D" id="3.10.105.10">
    <property type="entry name" value="Dipeptide-binding Protein, Domain 3"/>
    <property type="match status" value="1"/>
</dbReference>